<dbReference type="PIRSF" id="PIRSF004548">
    <property type="entry name" value="CreD"/>
    <property type="match status" value="1"/>
</dbReference>
<keyword evidence="1" id="KW-0472">Membrane</keyword>
<feature type="transmembrane region" description="Helical" evidence="1">
    <location>
        <begin position="394"/>
        <end position="411"/>
    </location>
</feature>
<dbReference type="AlphaFoldDB" id="A0A9D7E4H4"/>
<feature type="transmembrane region" description="Helical" evidence="1">
    <location>
        <begin position="340"/>
        <end position="360"/>
    </location>
</feature>
<keyword evidence="1" id="KW-0812">Transmembrane</keyword>
<evidence type="ECO:0000313" key="2">
    <source>
        <dbReference type="EMBL" id="MBK6974024.1"/>
    </source>
</evidence>
<protein>
    <submittedName>
        <fullName evidence="2">Cell envelope integrity protein CreD</fullName>
    </submittedName>
</protein>
<dbReference type="InterPro" id="IPR010364">
    <property type="entry name" value="Uncharacterised_IM_CreD"/>
</dbReference>
<proteinExistence type="predicted"/>
<reference evidence="2" key="1">
    <citation type="submission" date="2020-10" db="EMBL/GenBank/DDBJ databases">
        <title>Connecting structure to function with the recovery of over 1000 high-quality activated sludge metagenome-assembled genomes encoding full-length rRNA genes using long-read sequencing.</title>
        <authorList>
            <person name="Singleton C.M."/>
            <person name="Petriglieri F."/>
            <person name="Kristensen J.M."/>
            <person name="Kirkegaard R.H."/>
            <person name="Michaelsen T.Y."/>
            <person name="Andersen M.H."/>
            <person name="Karst S.M."/>
            <person name="Dueholm M.S."/>
            <person name="Nielsen P.H."/>
            <person name="Albertsen M."/>
        </authorList>
    </citation>
    <scope>NUCLEOTIDE SEQUENCE</scope>
    <source>
        <strain evidence="2">Bjer_18-Q3-R1-45_BAT3C.347</strain>
    </source>
</reference>
<sequence>MQKTLLLKALSILLLALLLMVPLAMIHGLVLERQNYLAQATVDIANSYAGAQTLIGPVLIVPYEEEYRANELDPKTEKWREVWRRQAKQVLIFPDTLNLSGTVDTSVKKRGLFPARVFAMQAHVSGTLTMPAELTFERREKDSRIIVGQAYVSLGVSDPRGLAGAPQLEIDGTAAEFAQGAQLGQHSGIHAPLAITANGKPQTLPYTLKLDLTGTERIGFVPLAGDTRIDLQSSWPHPSFSGRFLPDPKTQSVTDSGFSAKWRVASLATSAQQQLMQIASGTACRDSQCLDTLDVRFLDPVNIYTQADRAIKYDILFVGLTFAAFFLFEVMKRLPVHPAQYTLVGLALAMFFLLLLALSEHMAFDLAYLIAASACVGLVSFYLAGVLGGWRRGAGFGALLATLYGALFGLLNSEDNALLMGALLLFGVLGLAMWLTRRFDWYALTLRATPTPTQAQSS</sequence>
<gene>
    <name evidence="2" type="primary">creD</name>
    <name evidence="2" type="ORF">IPH26_14180</name>
</gene>
<name>A0A9D7E4H4_9PROT</name>
<organism evidence="2 3">
    <name type="scientific">Candidatus Methylophosphatis roskildensis</name>
    <dbReference type="NCBI Taxonomy" id="2899263"/>
    <lineage>
        <taxon>Bacteria</taxon>
        <taxon>Pseudomonadati</taxon>
        <taxon>Pseudomonadota</taxon>
        <taxon>Betaproteobacteria</taxon>
        <taxon>Nitrosomonadales</taxon>
        <taxon>Sterolibacteriaceae</taxon>
        <taxon>Candidatus Methylophosphatis</taxon>
    </lineage>
</organism>
<keyword evidence="1" id="KW-1133">Transmembrane helix</keyword>
<dbReference type="Pfam" id="PF06123">
    <property type="entry name" value="CreD"/>
    <property type="match status" value="1"/>
</dbReference>
<evidence type="ECO:0000313" key="3">
    <source>
        <dbReference type="Proteomes" id="UP000807785"/>
    </source>
</evidence>
<dbReference type="NCBIfam" id="NF008712">
    <property type="entry name" value="PRK11715.1-1"/>
    <property type="match status" value="1"/>
</dbReference>
<dbReference type="EMBL" id="JADJEV010000004">
    <property type="protein sequence ID" value="MBK6974024.1"/>
    <property type="molecule type" value="Genomic_DNA"/>
</dbReference>
<dbReference type="GO" id="GO:0005886">
    <property type="term" value="C:plasma membrane"/>
    <property type="evidence" value="ECO:0007669"/>
    <property type="project" value="TreeGrafter"/>
</dbReference>
<evidence type="ECO:0000256" key="1">
    <source>
        <dbReference type="SAM" id="Phobius"/>
    </source>
</evidence>
<comment type="caution">
    <text evidence="2">The sequence shown here is derived from an EMBL/GenBank/DDBJ whole genome shotgun (WGS) entry which is preliminary data.</text>
</comment>
<dbReference type="PANTHER" id="PTHR30092:SF0">
    <property type="entry name" value="INNER MEMBRANE PROTEIN CRED"/>
    <property type="match status" value="1"/>
</dbReference>
<feature type="transmembrane region" description="Helical" evidence="1">
    <location>
        <begin position="366"/>
        <end position="387"/>
    </location>
</feature>
<dbReference type="Proteomes" id="UP000807785">
    <property type="component" value="Unassembled WGS sequence"/>
</dbReference>
<feature type="transmembrane region" description="Helical" evidence="1">
    <location>
        <begin position="417"/>
        <end position="436"/>
    </location>
</feature>
<feature type="transmembrane region" description="Helical" evidence="1">
    <location>
        <begin position="310"/>
        <end position="328"/>
    </location>
</feature>
<accession>A0A9D7E4H4</accession>
<dbReference type="PANTHER" id="PTHR30092">
    <property type="entry name" value="INNER MEMBRANE PROTEIN CRED"/>
    <property type="match status" value="1"/>
</dbReference>